<reference evidence="2" key="2">
    <citation type="submission" date="2025-08" db="UniProtKB">
        <authorList>
            <consortium name="Ensembl"/>
        </authorList>
    </citation>
    <scope>IDENTIFICATION</scope>
</reference>
<sequence length="150" mass="15977">MVSQLSALQRELLGALLSSGATKEGLIRALEDMVPAAGFGVKLESLPLVPRRGSEDGDDFDTPQILRELNALNTEEAVEHISPCCAGPTCSDTTDGQILVTWGHQAMPPPRCHVKHPGPKLGTKAALRTCGAVLRRQLKCVKLGSRRASS</sequence>
<dbReference type="GO" id="GO:0030073">
    <property type="term" value="P:insulin secretion"/>
    <property type="evidence" value="ECO:0007669"/>
    <property type="project" value="InterPro"/>
</dbReference>
<dbReference type="InterPro" id="IPR044866">
    <property type="entry name" value="HNF_P1"/>
</dbReference>
<evidence type="ECO:0000313" key="2">
    <source>
        <dbReference type="Ensembl" id="ENSMGAP00000027637.1"/>
    </source>
</evidence>
<dbReference type="PANTHER" id="PTHR11568">
    <property type="entry name" value="HEPATOCYTE NUCLEAR FACTOR 1"/>
    <property type="match status" value="1"/>
</dbReference>
<dbReference type="InterPro" id="IPR006899">
    <property type="entry name" value="HNF-1_N"/>
</dbReference>
<reference evidence="2 3" key="1">
    <citation type="journal article" date="2010" name="PLoS Biol.">
        <title>Multi-platform next-generation sequencing of the domestic turkey (Meleagris gallopavo): genome assembly and analysis.</title>
        <authorList>
            <person name="Dalloul R.A."/>
            <person name="Long J.A."/>
            <person name="Zimin A.V."/>
            <person name="Aslam L."/>
            <person name="Beal K."/>
            <person name="Blomberg L.A."/>
            <person name="Bouffard P."/>
            <person name="Burt D.W."/>
            <person name="Crasta O."/>
            <person name="Crooijmans R.P."/>
            <person name="Cooper K."/>
            <person name="Coulombe R.A."/>
            <person name="De S."/>
            <person name="Delany M.E."/>
            <person name="Dodgson J.B."/>
            <person name="Dong J.J."/>
            <person name="Evans C."/>
            <person name="Frederickson K.M."/>
            <person name="Flicek P."/>
            <person name="Florea L."/>
            <person name="Folkerts O."/>
            <person name="Groenen M.A."/>
            <person name="Harkins T.T."/>
            <person name="Herrero J."/>
            <person name="Hoffmann S."/>
            <person name="Megens H.J."/>
            <person name="Jiang A."/>
            <person name="de Jong P."/>
            <person name="Kaiser P."/>
            <person name="Kim H."/>
            <person name="Kim K.W."/>
            <person name="Kim S."/>
            <person name="Langenberger D."/>
            <person name="Lee M.K."/>
            <person name="Lee T."/>
            <person name="Mane S."/>
            <person name="Marcais G."/>
            <person name="Marz M."/>
            <person name="McElroy A.P."/>
            <person name="Modise T."/>
            <person name="Nefedov M."/>
            <person name="Notredame C."/>
            <person name="Paton I.R."/>
            <person name="Payne W.S."/>
            <person name="Pertea G."/>
            <person name="Prickett D."/>
            <person name="Puiu D."/>
            <person name="Qioa D."/>
            <person name="Raineri E."/>
            <person name="Ruffier M."/>
            <person name="Salzberg S.L."/>
            <person name="Schatz M.C."/>
            <person name="Scheuring C."/>
            <person name="Schmidt C.J."/>
            <person name="Schroeder S."/>
            <person name="Searle S.M."/>
            <person name="Smith E.J."/>
            <person name="Smith J."/>
            <person name="Sonstegard T.S."/>
            <person name="Stadler P.F."/>
            <person name="Tafer H."/>
            <person name="Tu Z.J."/>
            <person name="Van Tassell C.P."/>
            <person name="Vilella A.J."/>
            <person name="Williams K.P."/>
            <person name="Yorke J.A."/>
            <person name="Zhang L."/>
            <person name="Zhang H.B."/>
            <person name="Zhang X."/>
            <person name="Zhang Y."/>
            <person name="Reed K.M."/>
        </authorList>
    </citation>
    <scope>NUCLEOTIDE SEQUENCE [LARGE SCALE GENOMIC DNA]</scope>
</reference>
<dbReference type="GeneTree" id="ENSGT00940000153818"/>
<dbReference type="AlphaFoldDB" id="A0A803Y790"/>
<evidence type="ECO:0000313" key="3">
    <source>
        <dbReference type="Proteomes" id="UP000001645"/>
    </source>
</evidence>
<feature type="domain" description="HNF-p1" evidence="1">
    <location>
        <begin position="1"/>
        <end position="32"/>
    </location>
</feature>
<reference evidence="2" key="3">
    <citation type="submission" date="2025-09" db="UniProtKB">
        <authorList>
            <consortium name="Ensembl"/>
        </authorList>
    </citation>
    <scope>IDENTIFICATION</scope>
</reference>
<dbReference type="Proteomes" id="UP000001645">
    <property type="component" value="Chromosome 21"/>
</dbReference>
<dbReference type="GO" id="GO:0031016">
    <property type="term" value="P:pancreas development"/>
    <property type="evidence" value="ECO:0007669"/>
    <property type="project" value="InterPro"/>
</dbReference>
<dbReference type="InterPro" id="IPR023219">
    <property type="entry name" value="HNF1_dimer_N_dom_sf"/>
</dbReference>
<dbReference type="GO" id="GO:0005634">
    <property type="term" value="C:nucleus"/>
    <property type="evidence" value="ECO:0007669"/>
    <property type="project" value="InterPro"/>
</dbReference>
<dbReference type="GO" id="GO:0001889">
    <property type="term" value="P:liver development"/>
    <property type="evidence" value="ECO:0007669"/>
    <property type="project" value="InterPro"/>
</dbReference>
<name>A0A803Y790_MELGA</name>
<dbReference type="SUPFAM" id="SSF100957">
    <property type="entry name" value="Dimerization cofactor of HNF-1 alpha"/>
    <property type="match status" value="1"/>
</dbReference>
<dbReference type="PANTHER" id="PTHR11568:SF2">
    <property type="entry name" value="HEPATOCYTE NUCLEAR FACTOR 1-BETA"/>
    <property type="match status" value="1"/>
</dbReference>
<organism evidence="2 3">
    <name type="scientific">Meleagris gallopavo</name>
    <name type="common">Wild turkey</name>
    <dbReference type="NCBI Taxonomy" id="9103"/>
    <lineage>
        <taxon>Eukaryota</taxon>
        <taxon>Metazoa</taxon>
        <taxon>Chordata</taxon>
        <taxon>Craniata</taxon>
        <taxon>Vertebrata</taxon>
        <taxon>Euteleostomi</taxon>
        <taxon>Archelosauria</taxon>
        <taxon>Archosauria</taxon>
        <taxon>Dinosauria</taxon>
        <taxon>Saurischia</taxon>
        <taxon>Theropoda</taxon>
        <taxon>Coelurosauria</taxon>
        <taxon>Aves</taxon>
        <taxon>Neognathae</taxon>
        <taxon>Galloanserae</taxon>
        <taxon>Galliformes</taxon>
        <taxon>Phasianidae</taxon>
        <taxon>Meleagridinae</taxon>
        <taxon>Meleagris</taxon>
    </lineage>
</organism>
<dbReference type="Pfam" id="PF04814">
    <property type="entry name" value="HNF-1_N"/>
    <property type="match status" value="1"/>
</dbReference>
<dbReference type="InterPro" id="IPR039066">
    <property type="entry name" value="HNF-1"/>
</dbReference>
<dbReference type="PROSITE" id="PS51937">
    <property type="entry name" value="HNF_P1"/>
    <property type="match status" value="1"/>
</dbReference>
<dbReference type="GO" id="GO:0045893">
    <property type="term" value="P:positive regulation of DNA-templated transcription"/>
    <property type="evidence" value="ECO:0007669"/>
    <property type="project" value="InterPro"/>
</dbReference>
<keyword evidence="3" id="KW-1185">Reference proteome</keyword>
<dbReference type="Ensembl" id="ENSMGAT00000033309.1">
    <property type="protein sequence ID" value="ENSMGAP00000027637.1"/>
    <property type="gene ID" value="ENSMGAG00000021008.1"/>
</dbReference>
<proteinExistence type="predicted"/>
<dbReference type="GO" id="GO:0000978">
    <property type="term" value="F:RNA polymerase II cis-regulatory region sequence-specific DNA binding"/>
    <property type="evidence" value="ECO:0007669"/>
    <property type="project" value="TreeGrafter"/>
</dbReference>
<protein>
    <recommendedName>
        <fullName evidence="1">HNF-p1 domain-containing protein</fullName>
    </recommendedName>
</protein>
<evidence type="ECO:0000259" key="1">
    <source>
        <dbReference type="PROSITE" id="PS51937"/>
    </source>
</evidence>
<dbReference type="InParanoid" id="A0A803Y790"/>
<dbReference type="GO" id="GO:0000981">
    <property type="term" value="F:DNA-binding transcription factor activity, RNA polymerase II-specific"/>
    <property type="evidence" value="ECO:0007669"/>
    <property type="project" value="TreeGrafter"/>
</dbReference>
<accession>A0A803Y790</accession>